<proteinExistence type="inferred from homology"/>
<dbReference type="RefSeq" id="WP_008901708.1">
    <property type="nucleotide sequence ID" value="NZ_GL397071.1"/>
</dbReference>
<feature type="binding site" evidence="7">
    <location>
        <position position="163"/>
    </location>
    <ligand>
        <name>Zn(2+)</name>
        <dbReference type="ChEBI" id="CHEBI:29105"/>
        <label>2</label>
    </ligand>
</feature>
<keyword evidence="6 7" id="KW-0862">Zinc</keyword>
<gene>
    <name evidence="7 9" type="primary">gloB</name>
    <name evidence="9" type="ORF">HMPREF9225_0893</name>
</gene>
<feature type="binding site" evidence="7">
    <location>
        <position position="108"/>
    </location>
    <ligand>
        <name>Zn(2+)</name>
        <dbReference type="ChEBI" id="CHEBI:29105"/>
        <label>1</label>
    </ligand>
</feature>
<dbReference type="Pfam" id="PF00753">
    <property type="entry name" value="Lactamase_B"/>
    <property type="match status" value="1"/>
</dbReference>
<evidence type="ECO:0000256" key="2">
    <source>
        <dbReference type="ARBA" id="ARBA00004963"/>
    </source>
</evidence>
<evidence type="ECO:0000259" key="8">
    <source>
        <dbReference type="SMART" id="SM00849"/>
    </source>
</evidence>
<dbReference type="CDD" id="cd07723">
    <property type="entry name" value="hydroxyacylglutathione_hydrolase_MBL-fold"/>
    <property type="match status" value="1"/>
</dbReference>
<dbReference type="eggNOG" id="COG0491">
    <property type="taxonomic scope" value="Bacteria"/>
</dbReference>
<dbReference type="Pfam" id="PF16123">
    <property type="entry name" value="HAGH_C"/>
    <property type="match status" value="1"/>
</dbReference>
<comment type="caution">
    <text evidence="9">The sequence shown here is derived from an EMBL/GenBank/DDBJ whole genome shotgun (WGS) entry which is preliminary data.</text>
</comment>
<accession>E0NL54</accession>
<dbReference type="Gene3D" id="3.60.15.10">
    <property type="entry name" value="Ribonuclease Z/Hydroxyacylglutathione hydrolase-like"/>
    <property type="match status" value="1"/>
</dbReference>
<protein>
    <recommendedName>
        <fullName evidence="7">Hydroxyacylglutathione hydrolase</fullName>
        <ecNumber evidence="7">3.1.2.6</ecNumber>
    </recommendedName>
    <alternativeName>
        <fullName evidence="7">Glyoxalase II</fullName>
        <shortName evidence="7">Glx II</shortName>
    </alternativeName>
</protein>
<dbReference type="GO" id="GO:0004416">
    <property type="term" value="F:hydroxyacylglutathione hydrolase activity"/>
    <property type="evidence" value="ECO:0007669"/>
    <property type="project" value="UniProtKB-UniRule"/>
</dbReference>
<dbReference type="HOGENOM" id="CLU_030571_4_1_9"/>
<dbReference type="InterPro" id="IPR017782">
    <property type="entry name" value="Hydroxyacylglutathione_Hdrlase"/>
</dbReference>
<evidence type="ECO:0000256" key="1">
    <source>
        <dbReference type="ARBA" id="ARBA00001623"/>
    </source>
</evidence>
<feature type="binding site" evidence="7">
    <location>
        <position position="55"/>
    </location>
    <ligand>
        <name>Zn(2+)</name>
        <dbReference type="ChEBI" id="CHEBI:29105"/>
        <label>2</label>
    </ligand>
</feature>
<dbReference type="NCBIfam" id="TIGR03413">
    <property type="entry name" value="GSH_gloB"/>
    <property type="match status" value="1"/>
</dbReference>
<comment type="cofactor">
    <cofactor evidence="7">
        <name>Zn(2+)</name>
        <dbReference type="ChEBI" id="CHEBI:29105"/>
    </cofactor>
    <text evidence="7">Binds 2 Zn(2+) ions per subunit.</text>
</comment>
<comment type="catalytic activity">
    <reaction evidence="1 7">
        <text>an S-(2-hydroxyacyl)glutathione + H2O = a 2-hydroxy carboxylate + glutathione + H(+)</text>
        <dbReference type="Rhea" id="RHEA:21864"/>
        <dbReference type="ChEBI" id="CHEBI:15377"/>
        <dbReference type="ChEBI" id="CHEBI:15378"/>
        <dbReference type="ChEBI" id="CHEBI:57925"/>
        <dbReference type="ChEBI" id="CHEBI:58896"/>
        <dbReference type="ChEBI" id="CHEBI:71261"/>
        <dbReference type="EC" id="3.1.2.6"/>
    </reaction>
</comment>
<dbReference type="PANTHER" id="PTHR43705">
    <property type="entry name" value="HYDROXYACYLGLUTATHIONE HYDROLASE"/>
    <property type="match status" value="1"/>
</dbReference>
<evidence type="ECO:0000256" key="3">
    <source>
        <dbReference type="ARBA" id="ARBA00006759"/>
    </source>
</evidence>
<evidence type="ECO:0000256" key="7">
    <source>
        <dbReference type="HAMAP-Rule" id="MF_01374"/>
    </source>
</evidence>
<organism evidence="9 10">
    <name type="scientific">Peptoniphilus duerdenii ATCC BAA-1640</name>
    <dbReference type="NCBI Taxonomy" id="862517"/>
    <lineage>
        <taxon>Bacteria</taxon>
        <taxon>Bacillati</taxon>
        <taxon>Bacillota</taxon>
        <taxon>Tissierellia</taxon>
        <taxon>Tissierellales</taxon>
        <taxon>Peptoniphilaceae</taxon>
        <taxon>Peptoniphilus</taxon>
    </lineage>
</organism>
<feature type="binding site" evidence="7">
    <location>
        <position position="53"/>
    </location>
    <ligand>
        <name>Zn(2+)</name>
        <dbReference type="ChEBI" id="CHEBI:29105"/>
        <label>1</label>
    </ligand>
</feature>
<feature type="binding site" evidence="7">
    <location>
        <position position="51"/>
    </location>
    <ligand>
        <name>Zn(2+)</name>
        <dbReference type="ChEBI" id="CHEBI:29105"/>
        <label>1</label>
    </ligand>
</feature>
<keyword evidence="5 7" id="KW-0378">Hydrolase</keyword>
<dbReference type="InterPro" id="IPR035680">
    <property type="entry name" value="Clx_II_MBL"/>
</dbReference>
<dbReference type="AlphaFoldDB" id="E0NL54"/>
<comment type="pathway">
    <text evidence="2 7">Secondary metabolite metabolism; methylglyoxal degradation; (R)-lactate from methylglyoxal: step 2/2.</text>
</comment>
<evidence type="ECO:0000256" key="4">
    <source>
        <dbReference type="ARBA" id="ARBA00022723"/>
    </source>
</evidence>
<dbReference type="EMBL" id="AEEH01000034">
    <property type="protein sequence ID" value="EFM25487.1"/>
    <property type="molecule type" value="Genomic_DNA"/>
</dbReference>
<keyword evidence="10" id="KW-1185">Reference proteome</keyword>
<dbReference type="InterPro" id="IPR050110">
    <property type="entry name" value="Glyoxalase_II_hydrolase"/>
</dbReference>
<dbReference type="InterPro" id="IPR001279">
    <property type="entry name" value="Metallo-B-lactamas"/>
</dbReference>
<sequence length="232" mass="26369">MIGYLKALDDNYIWTIEKDGELIVVDPSTVEEVVEKIEKENLKLKAILLTHKHGDHTGGVKILKEKYNPVVYGPKEVKNLCTEDEVVGDGDSIEIMGMRIEIIKSNGHTEDHVSYLFDGNLFCGDSLFSAGVGRVFTGDYKSSYETMERFRELPDDTKVYPAHEYTVSNLKFVLSLGENKRVEEELKWARNVVAKGGCTLPTTIGKEKEINPFLMANSLEEFRKLRDLKDRF</sequence>
<comment type="similarity">
    <text evidence="3 7">Belongs to the metallo-beta-lactamase superfamily. Glyoxalase II family.</text>
</comment>
<feature type="domain" description="Metallo-beta-lactamase" evidence="8">
    <location>
        <begin position="10"/>
        <end position="163"/>
    </location>
</feature>
<dbReference type="Proteomes" id="UP000003280">
    <property type="component" value="Unassembled WGS sequence"/>
</dbReference>
<keyword evidence="4 7" id="KW-0479">Metal-binding</keyword>
<feature type="binding site" evidence="7">
    <location>
        <position position="125"/>
    </location>
    <ligand>
        <name>Zn(2+)</name>
        <dbReference type="ChEBI" id="CHEBI:29105"/>
        <label>2</label>
    </ligand>
</feature>
<dbReference type="UniPathway" id="UPA00619">
    <property type="reaction ID" value="UER00676"/>
</dbReference>
<evidence type="ECO:0000313" key="10">
    <source>
        <dbReference type="Proteomes" id="UP000003280"/>
    </source>
</evidence>
<dbReference type="InterPro" id="IPR032282">
    <property type="entry name" value="HAGH_C"/>
</dbReference>
<dbReference type="SUPFAM" id="SSF56281">
    <property type="entry name" value="Metallo-hydrolase/oxidoreductase"/>
    <property type="match status" value="1"/>
</dbReference>
<dbReference type="GO" id="GO:0019243">
    <property type="term" value="P:methylglyoxal catabolic process to D-lactate via S-lactoyl-glutathione"/>
    <property type="evidence" value="ECO:0007669"/>
    <property type="project" value="UniProtKB-UniRule"/>
</dbReference>
<dbReference type="PANTHER" id="PTHR43705:SF1">
    <property type="entry name" value="HYDROXYACYLGLUTATHIONE HYDROLASE GLOB"/>
    <property type="match status" value="1"/>
</dbReference>
<evidence type="ECO:0000256" key="5">
    <source>
        <dbReference type="ARBA" id="ARBA00022801"/>
    </source>
</evidence>
<dbReference type="GO" id="GO:0046872">
    <property type="term" value="F:metal ion binding"/>
    <property type="evidence" value="ECO:0007669"/>
    <property type="project" value="UniProtKB-KW"/>
</dbReference>
<feature type="binding site" evidence="7">
    <location>
        <position position="125"/>
    </location>
    <ligand>
        <name>Zn(2+)</name>
        <dbReference type="ChEBI" id="CHEBI:29105"/>
        <label>1</label>
    </ligand>
</feature>
<dbReference type="HAMAP" id="MF_01374">
    <property type="entry name" value="Glyoxalase_2"/>
    <property type="match status" value="1"/>
</dbReference>
<dbReference type="OrthoDB" id="9802897at2"/>
<dbReference type="InterPro" id="IPR036866">
    <property type="entry name" value="RibonucZ/Hydroxyglut_hydro"/>
</dbReference>
<reference evidence="9 10" key="1">
    <citation type="submission" date="2010-07" db="EMBL/GenBank/DDBJ databases">
        <authorList>
            <person name="Muzny D."/>
            <person name="Qin X."/>
            <person name="Deng J."/>
            <person name="Jiang H."/>
            <person name="Liu Y."/>
            <person name="Qu J."/>
            <person name="Song X.-Z."/>
            <person name="Zhang L."/>
            <person name="Thornton R."/>
            <person name="Coyle M."/>
            <person name="Francisco L."/>
            <person name="Jackson L."/>
            <person name="Javaid M."/>
            <person name="Korchina V."/>
            <person name="Kovar C."/>
            <person name="Mata R."/>
            <person name="Mathew T."/>
            <person name="Ngo R."/>
            <person name="Nguyen L."/>
            <person name="Nguyen N."/>
            <person name="Okwuonu G."/>
            <person name="Ongeri F."/>
            <person name="Pham C."/>
            <person name="Simmons D."/>
            <person name="Wilczek-Boney K."/>
            <person name="Hale W."/>
            <person name="Jakkamsetti A."/>
            <person name="Pham P."/>
            <person name="Ruth R."/>
            <person name="San Lucas F."/>
            <person name="Warren J."/>
            <person name="Zhang J."/>
            <person name="Zhao Z."/>
            <person name="Zhou C."/>
            <person name="Zhu D."/>
            <person name="Lee S."/>
            <person name="Bess C."/>
            <person name="Blankenburg K."/>
            <person name="Forbes L."/>
            <person name="Fu Q."/>
            <person name="Gubbala S."/>
            <person name="Hirani K."/>
            <person name="Jayaseelan J.C."/>
            <person name="Lara F."/>
            <person name="Munidasa M."/>
            <person name="Palculict T."/>
            <person name="Patil S."/>
            <person name="Pu L.-L."/>
            <person name="Saada N."/>
            <person name="Tang L."/>
            <person name="Weissenberger G."/>
            <person name="Zhu Y."/>
            <person name="Hemphill L."/>
            <person name="Shang Y."/>
            <person name="Youmans B."/>
            <person name="Ayvaz T."/>
            <person name="Ross M."/>
            <person name="Santibanez J."/>
            <person name="Aqrawi P."/>
            <person name="Gross S."/>
            <person name="Joshi V."/>
            <person name="Fowler G."/>
            <person name="Nazareth L."/>
            <person name="Reid J."/>
            <person name="Worley K."/>
            <person name="Petrosino J."/>
            <person name="Highlander S."/>
            <person name="Gibbs R."/>
        </authorList>
    </citation>
    <scope>NUCLEOTIDE SEQUENCE [LARGE SCALE GENOMIC DNA]</scope>
    <source>
        <strain evidence="9 10">ATCC BAA-1640</strain>
    </source>
</reference>
<dbReference type="EC" id="3.1.2.6" evidence="7"/>
<dbReference type="STRING" id="862517.HMPREF9225_0893"/>
<name>E0NL54_9FIRM</name>
<feature type="binding site" evidence="7">
    <location>
        <position position="56"/>
    </location>
    <ligand>
        <name>Zn(2+)</name>
        <dbReference type="ChEBI" id="CHEBI:29105"/>
        <label>2</label>
    </ligand>
</feature>
<evidence type="ECO:0000313" key="9">
    <source>
        <dbReference type="EMBL" id="EFM25487.1"/>
    </source>
</evidence>
<evidence type="ECO:0000256" key="6">
    <source>
        <dbReference type="ARBA" id="ARBA00022833"/>
    </source>
</evidence>
<comment type="subunit">
    <text evidence="7">Monomer.</text>
</comment>
<comment type="function">
    <text evidence="7">Thiolesterase that catalyzes the hydrolysis of S-D-lactoyl-glutathione to form glutathione and D-lactic acid.</text>
</comment>
<dbReference type="SMART" id="SM00849">
    <property type="entry name" value="Lactamase_B"/>
    <property type="match status" value="1"/>
</dbReference>